<evidence type="ECO:0000256" key="1">
    <source>
        <dbReference type="ARBA" id="ARBA00001452"/>
    </source>
</evidence>
<evidence type="ECO:0000313" key="11">
    <source>
        <dbReference type="EMBL" id="KOS18217.1"/>
    </source>
</evidence>
<keyword evidence="7" id="KW-0472">Membrane</keyword>
<dbReference type="InterPro" id="IPR008928">
    <property type="entry name" value="6-hairpin_glycosidase_sf"/>
</dbReference>
<evidence type="ECO:0000313" key="12">
    <source>
        <dbReference type="Proteomes" id="UP000053831"/>
    </source>
</evidence>
<evidence type="ECO:0000256" key="10">
    <source>
        <dbReference type="PIRNR" id="PIRNR016302"/>
    </source>
</evidence>
<dbReference type="PANTHER" id="PTHR12145">
    <property type="entry name" value="MANNAN ENDO-1,6-ALPHA-MANNOSIDASE DCW1"/>
    <property type="match status" value="1"/>
</dbReference>
<dbReference type="Proteomes" id="UP000053831">
    <property type="component" value="Unassembled WGS sequence"/>
</dbReference>
<dbReference type="EMBL" id="LGSR01000022">
    <property type="protein sequence ID" value="KOS18217.1"/>
    <property type="molecule type" value="Genomic_DNA"/>
</dbReference>
<organism evidence="11 12">
    <name type="scientific">Escovopsis weberi</name>
    <dbReference type="NCBI Taxonomy" id="150374"/>
    <lineage>
        <taxon>Eukaryota</taxon>
        <taxon>Fungi</taxon>
        <taxon>Dikarya</taxon>
        <taxon>Ascomycota</taxon>
        <taxon>Pezizomycotina</taxon>
        <taxon>Sordariomycetes</taxon>
        <taxon>Hypocreomycetidae</taxon>
        <taxon>Hypocreales</taxon>
        <taxon>Hypocreaceae</taxon>
        <taxon>Escovopsis</taxon>
    </lineage>
</organism>
<accession>A0A0M8MWE2</accession>
<evidence type="ECO:0000256" key="9">
    <source>
        <dbReference type="ARBA" id="ARBA00023295"/>
    </source>
</evidence>
<comment type="similarity">
    <text evidence="3 10">Belongs to the glycosyl hydrolase 76 family.</text>
</comment>
<dbReference type="AlphaFoldDB" id="A0A0M8MWE2"/>
<dbReference type="InterPro" id="IPR005198">
    <property type="entry name" value="Glyco_hydro_76"/>
</dbReference>
<evidence type="ECO:0000256" key="8">
    <source>
        <dbReference type="ARBA" id="ARBA00023180"/>
    </source>
</evidence>
<dbReference type="OrthoDB" id="4187847at2759"/>
<proteinExistence type="inferred from homology"/>
<sequence length="429" mass="47147">MKFVKSFHTLLAATSGITAPKTLDVQTPKSIRDVAATLAFDTMSYYKGNLSSVNSLQVGDVEDPYYWWTAGALWGAMLDYYHYTGDPSYNDVVIQALLAPTNLAAAHDYMPPEHAFEEGNDDLFFWGTAALSAAERNFPQPDKSLPSWLEIAANVFNQLASRWSTDHCGGGLLWQIYASNPNGLTYKNSVSNGGFFQLAARLARATGNSTYVDWANTIWDWSSDVGFIQPGSSHILDGASIDDNCKKVNPASFTYTTGIYLYGAAVMANYTGSDEWAQRAEQVLDGAGWFFTPPGKINIMYEGACETVGRCNADMSTFKGYLARFMWQSTVMMPSLRSKVESLLIPTAQAAVATCTGGSTGRACGMKWYTGEFDNNPGMGQQMCALEVVQGLLADQAPVPLAAKDIRNVAQRTWNPTKMRRRFEGPRRY</sequence>
<dbReference type="PIRSF" id="PIRSF016302">
    <property type="entry name" value="Man_a_manosd"/>
    <property type="match status" value="1"/>
</dbReference>
<reference evidence="11 12" key="1">
    <citation type="submission" date="2015-07" db="EMBL/GenBank/DDBJ databases">
        <title>The genome of the fungus Escovopsis weberi, a specialized disease agent of ant agriculture.</title>
        <authorList>
            <person name="de Man T.J."/>
            <person name="Stajich J.E."/>
            <person name="Kubicek C.P."/>
            <person name="Chenthamara K."/>
            <person name="Atanasova L."/>
            <person name="Druzhinina I.S."/>
            <person name="Birnbaum S."/>
            <person name="Barribeau S.M."/>
            <person name="Teiling C."/>
            <person name="Suen G."/>
            <person name="Currie C."/>
            <person name="Gerardo N.M."/>
        </authorList>
    </citation>
    <scope>NUCLEOTIDE SEQUENCE [LARGE SCALE GENOMIC DNA]</scope>
</reference>
<dbReference type="GO" id="GO:0016052">
    <property type="term" value="P:carbohydrate catabolic process"/>
    <property type="evidence" value="ECO:0007669"/>
    <property type="project" value="InterPro"/>
</dbReference>
<dbReference type="GO" id="GO:0009272">
    <property type="term" value="P:fungal-type cell wall biogenesis"/>
    <property type="evidence" value="ECO:0007669"/>
    <property type="project" value="TreeGrafter"/>
</dbReference>
<evidence type="ECO:0000256" key="4">
    <source>
        <dbReference type="ARBA" id="ARBA00012350"/>
    </source>
</evidence>
<evidence type="ECO:0000256" key="7">
    <source>
        <dbReference type="ARBA" id="ARBA00023136"/>
    </source>
</evidence>
<dbReference type="EC" id="3.2.1.101" evidence="4 10"/>
<evidence type="ECO:0000256" key="2">
    <source>
        <dbReference type="ARBA" id="ARBA00004308"/>
    </source>
</evidence>
<dbReference type="PANTHER" id="PTHR12145:SF38">
    <property type="entry name" value="MANNAN ENDO-1,6-ALPHA-MANNOSIDASE"/>
    <property type="match status" value="1"/>
</dbReference>
<dbReference type="GO" id="GO:0012505">
    <property type="term" value="C:endomembrane system"/>
    <property type="evidence" value="ECO:0007669"/>
    <property type="project" value="UniProtKB-SubCell"/>
</dbReference>
<comment type="catalytic activity">
    <reaction evidence="1 10">
        <text>Random hydrolysis of (1-&gt;6)-alpha-D-mannosidic linkages in unbranched (1-&gt;6)-mannans.</text>
        <dbReference type="EC" id="3.2.1.101"/>
    </reaction>
</comment>
<dbReference type="GO" id="GO:0008496">
    <property type="term" value="F:mannan endo-1,6-alpha-mannosidase activity"/>
    <property type="evidence" value="ECO:0007669"/>
    <property type="project" value="UniProtKB-UniRule"/>
</dbReference>
<keyword evidence="8" id="KW-0325">Glycoprotein</keyword>
<dbReference type="STRING" id="150374.A0A0M8MWE2"/>
<name>A0A0M8MWE2_ESCWE</name>
<evidence type="ECO:0000256" key="5">
    <source>
        <dbReference type="ARBA" id="ARBA00022729"/>
    </source>
</evidence>
<dbReference type="SUPFAM" id="SSF48208">
    <property type="entry name" value="Six-hairpin glycosidases"/>
    <property type="match status" value="1"/>
</dbReference>
<keyword evidence="6 10" id="KW-0378">Hydrolase</keyword>
<keyword evidence="12" id="KW-1185">Reference proteome</keyword>
<comment type="caution">
    <text evidence="11">The sequence shown here is derived from an EMBL/GenBank/DDBJ whole genome shotgun (WGS) entry which is preliminary data.</text>
</comment>
<dbReference type="FunFam" id="1.50.10.20:FF:000006">
    <property type="entry name" value="Mannan endo-1,6-alpha-mannosidase"/>
    <property type="match status" value="1"/>
</dbReference>
<dbReference type="Gene3D" id="1.50.10.20">
    <property type="match status" value="1"/>
</dbReference>
<keyword evidence="9 10" id="KW-0326">Glycosidase</keyword>
<evidence type="ECO:0000256" key="6">
    <source>
        <dbReference type="ARBA" id="ARBA00022801"/>
    </source>
</evidence>
<dbReference type="Pfam" id="PF03663">
    <property type="entry name" value="Glyco_hydro_76"/>
    <property type="match status" value="1"/>
</dbReference>
<protein>
    <recommendedName>
        <fullName evidence="4 10">Mannan endo-1,6-alpha-mannosidase</fullName>
        <ecNumber evidence="4 10">3.2.1.101</ecNumber>
    </recommendedName>
</protein>
<evidence type="ECO:0000256" key="3">
    <source>
        <dbReference type="ARBA" id="ARBA00009699"/>
    </source>
</evidence>
<comment type="subcellular location">
    <subcellularLocation>
        <location evidence="2">Endomembrane system</location>
    </subcellularLocation>
</comment>
<gene>
    <name evidence="11" type="ORF">ESCO_002865</name>
</gene>
<keyword evidence="5" id="KW-0732">Signal</keyword>
<dbReference type="InterPro" id="IPR014480">
    <property type="entry name" value="Mannan-1_6-alpha_mannosidase"/>
</dbReference>